<sequence>MRSNQTFLALSILVSLVLAGTQLESNNIGFPNKGTRGCIAASSKTAGTPLVIHDCFTGDASNYNWVVRDSFPVDPTPQQIKLFGSDLCIDVKDGVNADGTKLQVWTCANGNGNQLWTRLNSIGIWQWAGTNKCIDLSNGVTEDGNQLQLWTCDPNDTNPNQQFPDRFVPDTQTVPITLEGGPDLTLCLAATENADGARVSLAPCNNLASIFPAGNLTWVAPRANLAGVLSTFGGSKCIDLTGGDLSNGTPLQLWSCDASNPNQIWKVQSLIPKGNSRVDRAGNKCIDIRNGNYAPGADIQIWDCDLSGSNINQRWIARQ</sequence>
<evidence type="ECO:0000313" key="3">
    <source>
        <dbReference type="EMBL" id="KAL0061703.1"/>
    </source>
</evidence>
<accession>A0ABR2ZK10</accession>
<dbReference type="Pfam" id="PF00652">
    <property type="entry name" value="Ricin_B_lectin"/>
    <property type="match status" value="2"/>
</dbReference>
<evidence type="ECO:0000313" key="4">
    <source>
        <dbReference type="Proteomes" id="UP001437256"/>
    </source>
</evidence>
<evidence type="ECO:0000256" key="1">
    <source>
        <dbReference type="SAM" id="SignalP"/>
    </source>
</evidence>
<dbReference type="InterPro" id="IPR035992">
    <property type="entry name" value="Ricin_B-like_lectins"/>
</dbReference>
<dbReference type="SMART" id="SM00458">
    <property type="entry name" value="RICIN"/>
    <property type="match status" value="2"/>
</dbReference>
<dbReference type="EMBL" id="JBBXMP010000126">
    <property type="protein sequence ID" value="KAL0061703.1"/>
    <property type="molecule type" value="Genomic_DNA"/>
</dbReference>
<reference evidence="3 4" key="1">
    <citation type="submission" date="2024-05" db="EMBL/GenBank/DDBJ databases">
        <title>A draft genome resource for the thread blight pathogen Marasmius tenuissimus strain MS-2.</title>
        <authorList>
            <person name="Yulfo-Soto G.E."/>
            <person name="Baruah I.K."/>
            <person name="Amoako-Attah I."/>
            <person name="Bukari Y."/>
            <person name="Meinhardt L.W."/>
            <person name="Bailey B.A."/>
            <person name="Cohen S.P."/>
        </authorList>
    </citation>
    <scope>NUCLEOTIDE SEQUENCE [LARGE SCALE GENOMIC DNA]</scope>
    <source>
        <strain evidence="3 4">MS-2</strain>
    </source>
</reference>
<dbReference type="InterPro" id="IPR000772">
    <property type="entry name" value="Ricin_B_lectin"/>
</dbReference>
<dbReference type="CDD" id="cd00161">
    <property type="entry name" value="beta-trefoil_Ricin-like"/>
    <property type="match status" value="1"/>
</dbReference>
<keyword evidence="1" id="KW-0732">Signal</keyword>
<proteinExistence type="predicted"/>
<dbReference type="SUPFAM" id="SSF50370">
    <property type="entry name" value="Ricin B-like lectins"/>
    <property type="match status" value="3"/>
</dbReference>
<name>A0ABR2ZK10_9AGAR</name>
<feature type="domain" description="Ricin B lectin" evidence="2">
    <location>
        <begin position="19"/>
        <end position="166"/>
    </location>
</feature>
<comment type="caution">
    <text evidence="3">The sequence shown here is derived from an EMBL/GenBank/DDBJ whole genome shotgun (WGS) entry which is preliminary data.</text>
</comment>
<feature type="chain" id="PRO_5046892959" description="Ricin B lectin domain-containing protein" evidence="1">
    <location>
        <begin position="20"/>
        <end position="319"/>
    </location>
</feature>
<dbReference type="Proteomes" id="UP001437256">
    <property type="component" value="Unassembled WGS sequence"/>
</dbReference>
<keyword evidence="4" id="KW-1185">Reference proteome</keyword>
<dbReference type="Gene3D" id="2.80.10.50">
    <property type="match status" value="3"/>
</dbReference>
<dbReference type="PROSITE" id="PS50231">
    <property type="entry name" value="RICIN_B_LECTIN"/>
    <property type="match status" value="3"/>
</dbReference>
<evidence type="ECO:0000259" key="2">
    <source>
        <dbReference type="SMART" id="SM00458"/>
    </source>
</evidence>
<feature type="signal peptide" evidence="1">
    <location>
        <begin position="1"/>
        <end position="19"/>
    </location>
</feature>
<gene>
    <name evidence="3" type="ORF">AAF712_011456</name>
</gene>
<organism evidence="3 4">
    <name type="scientific">Marasmius tenuissimus</name>
    <dbReference type="NCBI Taxonomy" id="585030"/>
    <lineage>
        <taxon>Eukaryota</taxon>
        <taxon>Fungi</taxon>
        <taxon>Dikarya</taxon>
        <taxon>Basidiomycota</taxon>
        <taxon>Agaricomycotina</taxon>
        <taxon>Agaricomycetes</taxon>
        <taxon>Agaricomycetidae</taxon>
        <taxon>Agaricales</taxon>
        <taxon>Marasmiineae</taxon>
        <taxon>Marasmiaceae</taxon>
        <taxon>Marasmius</taxon>
    </lineage>
</organism>
<feature type="domain" description="Ricin B lectin" evidence="2">
    <location>
        <begin position="174"/>
        <end position="318"/>
    </location>
</feature>
<protein>
    <recommendedName>
        <fullName evidence="2">Ricin B lectin domain-containing protein</fullName>
    </recommendedName>
</protein>